<dbReference type="InterPro" id="IPR029334">
    <property type="entry name" value="PP1-bd"/>
</dbReference>
<feature type="compositionally biased region" description="Low complexity" evidence="7">
    <location>
        <begin position="300"/>
        <end position="314"/>
    </location>
</feature>
<dbReference type="InterPro" id="IPR012568">
    <property type="entry name" value="KI67R"/>
</dbReference>
<gene>
    <name evidence="9" type="ORF">AAFF_G00332260</name>
</gene>
<reference evidence="9" key="1">
    <citation type="journal article" date="2023" name="Science">
        <title>Genome structures resolve the early diversification of teleost fishes.</title>
        <authorList>
            <person name="Parey E."/>
            <person name="Louis A."/>
            <person name="Montfort J."/>
            <person name="Bouchez O."/>
            <person name="Roques C."/>
            <person name="Iampietro C."/>
            <person name="Lluch J."/>
            <person name="Castinel A."/>
            <person name="Donnadieu C."/>
            <person name="Desvignes T."/>
            <person name="Floi Bucao C."/>
            <person name="Jouanno E."/>
            <person name="Wen M."/>
            <person name="Mejri S."/>
            <person name="Dirks R."/>
            <person name="Jansen H."/>
            <person name="Henkel C."/>
            <person name="Chen W.J."/>
            <person name="Zahm M."/>
            <person name="Cabau C."/>
            <person name="Klopp C."/>
            <person name="Thompson A.W."/>
            <person name="Robinson-Rechavi M."/>
            <person name="Braasch I."/>
            <person name="Lecointre G."/>
            <person name="Bobe J."/>
            <person name="Postlethwait J.H."/>
            <person name="Berthelot C."/>
            <person name="Roest Crollius H."/>
            <person name="Guiguen Y."/>
        </authorList>
    </citation>
    <scope>NUCLEOTIDE SEQUENCE</scope>
    <source>
        <strain evidence="9">NC1722</strain>
    </source>
</reference>
<protein>
    <recommendedName>
        <fullName evidence="8">FHA domain-containing protein</fullName>
    </recommendedName>
</protein>
<feature type="compositionally biased region" description="Low complexity" evidence="7">
    <location>
        <begin position="635"/>
        <end position="654"/>
    </location>
</feature>
<dbReference type="PANTHER" id="PTHR21603">
    <property type="entry name" value="ANTIGEN KI-67-LIKE PROTEIN"/>
    <property type="match status" value="1"/>
</dbReference>
<keyword evidence="10" id="KW-1185">Reference proteome</keyword>
<feature type="compositionally biased region" description="Basic and acidic residues" evidence="7">
    <location>
        <begin position="1692"/>
        <end position="1702"/>
    </location>
</feature>
<feature type="compositionally biased region" description="Basic residues" evidence="7">
    <location>
        <begin position="1891"/>
        <end position="1901"/>
    </location>
</feature>
<dbReference type="CDD" id="cd22673">
    <property type="entry name" value="FHA_Ki67"/>
    <property type="match status" value="1"/>
</dbReference>
<evidence type="ECO:0000256" key="5">
    <source>
        <dbReference type="ARBA" id="ARBA00023242"/>
    </source>
</evidence>
<dbReference type="GO" id="GO:0005634">
    <property type="term" value="C:nucleus"/>
    <property type="evidence" value="ECO:0007669"/>
    <property type="project" value="UniProtKB-SubCell"/>
</dbReference>
<dbReference type="InterPro" id="IPR000253">
    <property type="entry name" value="FHA_dom"/>
</dbReference>
<evidence type="ECO:0000256" key="2">
    <source>
        <dbReference type="ARBA" id="ARBA00022499"/>
    </source>
</evidence>
<feature type="region of interest" description="Disordered" evidence="7">
    <location>
        <begin position="1718"/>
        <end position="1939"/>
    </location>
</feature>
<feature type="compositionally biased region" description="Polar residues" evidence="7">
    <location>
        <begin position="142"/>
        <end position="155"/>
    </location>
</feature>
<feature type="compositionally biased region" description="Polar residues" evidence="7">
    <location>
        <begin position="341"/>
        <end position="352"/>
    </location>
</feature>
<feature type="region of interest" description="Disordered" evidence="7">
    <location>
        <begin position="135"/>
        <end position="155"/>
    </location>
</feature>
<feature type="region of interest" description="Disordered" evidence="7">
    <location>
        <begin position="1332"/>
        <end position="1413"/>
    </location>
</feature>
<feature type="domain" description="FHA" evidence="8">
    <location>
        <begin position="26"/>
        <end position="76"/>
    </location>
</feature>
<evidence type="ECO:0000259" key="8">
    <source>
        <dbReference type="PROSITE" id="PS50006"/>
    </source>
</evidence>
<dbReference type="Proteomes" id="UP001221898">
    <property type="component" value="Unassembled WGS sequence"/>
</dbReference>
<name>A0AAD7SLL2_9TELE</name>
<keyword evidence="2" id="KW-1017">Isopeptide bond</keyword>
<feature type="region of interest" description="Disordered" evidence="7">
    <location>
        <begin position="583"/>
        <end position="809"/>
    </location>
</feature>
<evidence type="ECO:0000256" key="6">
    <source>
        <dbReference type="ARBA" id="ARBA00023306"/>
    </source>
</evidence>
<dbReference type="Pfam" id="PF15276">
    <property type="entry name" value="PP1_bind"/>
    <property type="match status" value="1"/>
</dbReference>
<feature type="compositionally biased region" description="Polar residues" evidence="7">
    <location>
        <begin position="205"/>
        <end position="218"/>
    </location>
</feature>
<feature type="compositionally biased region" description="Basic and acidic residues" evidence="7">
    <location>
        <begin position="1392"/>
        <end position="1406"/>
    </location>
</feature>
<dbReference type="GO" id="GO:0007088">
    <property type="term" value="P:regulation of mitotic nuclear division"/>
    <property type="evidence" value="ECO:0007669"/>
    <property type="project" value="TreeGrafter"/>
</dbReference>
<dbReference type="EMBL" id="JAINUG010000051">
    <property type="protein sequence ID" value="KAJ8404839.1"/>
    <property type="molecule type" value="Genomic_DNA"/>
</dbReference>
<feature type="compositionally biased region" description="Basic and acidic residues" evidence="7">
    <location>
        <begin position="224"/>
        <end position="236"/>
    </location>
</feature>
<dbReference type="Gene3D" id="2.60.200.20">
    <property type="match status" value="1"/>
</dbReference>
<feature type="compositionally biased region" description="Polar residues" evidence="7">
    <location>
        <begin position="1520"/>
        <end position="1532"/>
    </location>
</feature>
<dbReference type="GO" id="GO:0051983">
    <property type="term" value="P:regulation of chromosome segregation"/>
    <property type="evidence" value="ECO:0007669"/>
    <property type="project" value="TreeGrafter"/>
</dbReference>
<sequence length="1939" mass="208463">MPLHGKIVVIKRSGGDGTEFPLTASCLFGRKPDCDIRIQLPQVSKEHCRIDLNENKEVMLTNLSSVNPTCINGAVMNQAERLKHGDIITIIDRSFRFEYPPEPTPKKRRPSAAGKSETLQVLYDQQVREPVLVTGERRKSSELTSDSSCLKDGTNTSNVQACTVQDCGDAAKEAIGSVLEQSKPSDKESLSPFCELYEMIKQNMKSSWTPSETAQPKTPLSRCEAPKATEAKMRAEELDESTSQDAQHTPLPNNMTEQKRKSSVDCEENKQAEGGFGGKATPKSDKRSGKLHTPKTPAGESSESSLTVNSVSTLPAEGQVEDASQPVVTPSKGTPKKSRRSLQSPAKQSETPSVLEEMRTPTSQKKPQQGTPKKFSAAEVVEEILSENVVEETCQTTEKSETPKGRRSKESRSTVLPCLISDSVTPGRPSGFQSPDIPDALNLKQAQIEEEAEISKEIQAKKSPKTKKAASPQRVSPRKSPGKHLQAPDVLLELEFAAPPSGGKAVNAGNPPRSGKKRRSEKLESDLPTPRLKRKRVSFGTQLSPELFDKRLPPNSPLRKGSTPGRRGLSFLKLSTVGLMEETGAEMLSPKSKSAQHSPGKKASKSVPSVNGTPLSAKKSPKKVKTPSPKKPEARGSPGPKSPASAKTPSPARPRSTKEPMTPKGKKSLTPRMKTPSPAPSTGKTPAKVESSCTPRGKKSPLASAKTPPSLPADTESPSPAMSARRGRRSVSDVSKTPSPVQSTAEASVTPLSVQMASSSTAKTPSPRGMSFDDGSSNQTPTVRGRFSVSRISTPSPVADQDTGAAGMSEHVTPCVPLRRKSMKSTSKKTPKSTRKSILEVIRSRRSGASRANFKVVSSWADIVKFGVSKPQAGVPTKKRAAKTATVKKVVVKKPKTPAKKVQAHFSTGHAASPVTIVVGKAHIKVSQAAGCAPKLVHNIALLRKDMKINEDLTGIAEIFRTPSNVREKKIQTSVIFCPETPKAATTSFTEDSVMDTPEEIGEMVVSPLSVTSTAEHGKYNSEAVTRLLQEDQDSSLIGVDSPQGSVDTLTASLVPAERAEKQDPVLKRTRTPKQKPEPLICLTGVKRLLKTPKEPKVSREVSLVGVKEILKTPKPPKGQAVEDLVGVQRIMKTPKQKVVPVQHLTGVKRLMKTPKEKGQPVESKFGLKRLMHIPKRKVEHVEDLTGVRQLMQTPKQKGKPVERKFGISKLMKSPRQRGGAAVEDFAGLQELMEEPADYLVAEVCVNKGHETSEEKISETCVSLEVGESLSAPAETEMAFKEDSIEAMHEENQSNATKKSVRGRPQKQVENCFVAETKDCDSVDSEVVVEIDNAGDADQNTPDVKSKRGRMARQVAAPPVKRTRQKITEIKEEAVNSAVAAPTKSTRGRRARNAEGSEKGTVEDKPCGSVESDEVKSMAVEILSIAEPTAPVQVPAKGRRGKKIDEVPQSVPAPTPVRKPGRGRKAKVTDSTVSDESIKVEMPPTPKKAEDAPEKISSPVPVVTPRRVRKPKQLDDGHVTATQAAESVVSETAESDIGSRMPETEEQPPVKSGRGRKTKAAVKEDQTSLEVATKRTRRGAIDLVVQTAVSSPIPAIKSGRGRGRKAQNLEEVIPLQADTLSTECSTEPPRKTRGKGKPPKIPDSVADDVACPAPVDSEGGDCLPENSLSSDVVKNARGKTSRRGKVVSQKAGVDEADKKDDLTTSDVKAVKRTLSKKAVSWSSHLALSQTTESGELASPVGGSPQRKLEKSEEPTVGFAENAGNSAVETDANLVEQTKSRRGRAGKKSTVQPTESSLVTEHRDPEPCTGKAPSTRRGRTPAAKPISNPAKQDAPVAKRGMKRKATPEDVNEVTGDNEPASESVKLDSLPKRVRRGAAKTEETKGEASTASKIKRGSAKKAVKALENEVEETGPKPVEPKQVETPKPAGRGGESQSSKQK</sequence>
<feature type="region of interest" description="Disordered" evidence="7">
    <location>
        <begin position="1616"/>
        <end position="1702"/>
    </location>
</feature>
<evidence type="ECO:0000256" key="7">
    <source>
        <dbReference type="SAM" id="MobiDB-lite"/>
    </source>
</evidence>
<dbReference type="PANTHER" id="PTHR21603:SF17">
    <property type="entry name" value="PROLIFERATION MARKER PROTEIN KI-67"/>
    <property type="match status" value="1"/>
</dbReference>
<feature type="compositionally biased region" description="Basic residues" evidence="7">
    <location>
        <begin position="1676"/>
        <end position="1685"/>
    </location>
</feature>
<evidence type="ECO:0000313" key="10">
    <source>
        <dbReference type="Proteomes" id="UP001221898"/>
    </source>
</evidence>
<evidence type="ECO:0000256" key="3">
    <source>
        <dbReference type="ARBA" id="ARBA00022553"/>
    </source>
</evidence>
<feature type="compositionally biased region" description="Polar residues" evidence="7">
    <location>
        <begin position="1720"/>
        <end position="1733"/>
    </location>
</feature>
<feature type="compositionally biased region" description="Polar residues" evidence="7">
    <location>
        <begin position="360"/>
        <end position="371"/>
    </location>
</feature>
<organism evidence="9 10">
    <name type="scientific">Aldrovandia affinis</name>
    <dbReference type="NCBI Taxonomy" id="143900"/>
    <lineage>
        <taxon>Eukaryota</taxon>
        <taxon>Metazoa</taxon>
        <taxon>Chordata</taxon>
        <taxon>Craniata</taxon>
        <taxon>Vertebrata</taxon>
        <taxon>Euteleostomi</taxon>
        <taxon>Actinopterygii</taxon>
        <taxon>Neopterygii</taxon>
        <taxon>Teleostei</taxon>
        <taxon>Notacanthiformes</taxon>
        <taxon>Halosauridae</taxon>
        <taxon>Aldrovandia</taxon>
    </lineage>
</organism>
<accession>A0AAD7SLL2</accession>
<comment type="subcellular location">
    <subcellularLocation>
        <location evidence="1">Nucleus</location>
    </subcellularLocation>
</comment>
<keyword evidence="3" id="KW-0597">Phosphoprotein</keyword>
<feature type="region of interest" description="Disordered" evidence="7">
    <location>
        <begin position="1431"/>
        <end position="1573"/>
    </location>
</feature>
<evidence type="ECO:0000256" key="1">
    <source>
        <dbReference type="ARBA" id="ARBA00004123"/>
    </source>
</evidence>
<evidence type="ECO:0000313" key="9">
    <source>
        <dbReference type="EMBL" id="KAJ8404839.1"/>
    </source>
</evidence>
<feature type="compositionally biased region" description="Basic and acidic residues" evidence="7">
    <location>
        <begin position="398"/>
        <end position="412"/>
    </location>
</feature>
<dbReference type="SMART" id="SM00240">
    <property type="entry name" value="FHA"/>
    <property type="match status" value="1"/>
</dbReference>
<dbReference type="Pfam" id="PF00498">
    <property type="entry name" value="FHA"/>
    <property type="match status" value="1"/>
</dbReference>
<keyword evidence="5" id="KW-0539">Nucleus</keyword>
<comment type="caution">
    <text evidence="9">The sequence shown here is derived from an EMBL/GenBank/DDBJ whole genome shotgun (WGS) entry which is preliminary data.</text>
</comment>
<proteinExistence type="predicted"/>
<feature type="compositionally biased region" description="Polar residues" evidence="7">
    <location>
        <begin position="243"/>
        <end position="256"/>
    </location>
</feature>
<dbReference type="GO" id="GO:0005694">
    <property type="term" value="C:chromosome"/>
    <property type="evidence" value="ECO:0007669"/>
    <property type="project" value="TreeGrafter"/>
</dbReference>
<dbReference type="InterPro" id="IPR008984">
    <property type="entry name" value="SMAD_FHA_dom_sf"/>
</dbReference>
<keyword evidence="6" id="KW-0131">Cell cycle</keyword>
<evidence type="ECO:0000256" key="4">
    <source>
        <dbReference type="ARBA" id="ARBA00022843"/>
    </source>
</evidence>
<dbReference type="SUPFAM" id="SSF49879">
    <property type="entry name" value="SMAD/FHA domain"/>
    <property type="match status" value="1"/>
</dbReference>
<feature type="compositionally biased region" description="Basic and acidic residues" evidence="7">
    <location>
        <begin position="257"/>
        <end position="271"/>
    </location>
</feature>
<keyword evidence="4" id="KW-0832">Ubl conjugation</keyword>
<dbReference type="SMART" id="SM01295">
    <property type="entry name" value="K167R"/>
    <property type="match status" value="1"/>
</dbReference>
<dbReference type="Pfam" id="PF08065">
    <property type="entry name" value="KI67R"/>
    <property type="match status" value="1"/>
</dbReference>
<feature type="compositionally biased region" description="Polar residues" evidence="7">
    <location>
        <begin position="732"/>
        <end position="764"/>
    </location>
</feature>
<feature type="compositionally biased region" description="Polar residues" evidence="7">
    <location>
        <begin position="1788"/>
        <end position="1798"/>
    </location>
</feature>
<dbReference type="PROSITE" id="PS50006">
    <property type="entry name" value="FHA_DOMAIN"/>
    <property type="match status" value="1"/>
</dbReference>
<feature type="region of interest" description="Disordered" evidence="7">
    <location>
        <begin position="205"/>
        <end position="569"/>
    </location>
</feature>